<dbReference type="EMBL" id="CP054538">
    <property type="protein sequence ID" value="QSL65579.1"/>
    <property type="molecule type" value="Genomic_DNA"/>
</dbReference>
<evidence type="ECO:0000313" key="2">
    <source>
        <dbReference type="EMBL" id="QSL65579.1"/>
    </source>
</evidence>
<feature type="transmembrane region" description="Helical" evidence="1">
    <location>
        <begin position="65"/>
        <end position="82"/>
    </location>
</feature>
<organism evidence="2 3">
    <name type="scientific">Pneumocystis wakefieldiae</name>
    <dbReference type="NCBI Taxonomy" id="38082"/>
    <lineage>
        <taxon>Eukaryota</taxon>
        <taxon>Fungi</taxon>
        <taxon>Dikarya</taxon>
        <taxon>Ascomycota</taxon>
        <taxon>Taphrinomycotina</taxon>
        <taxon>Pneumocystomycetes</taxon>
        <taxon>Pneumocystaceae</taxon>
        <taxon>Pneumocystis</taxon>
    </lineage>
</organism>
<dbReference type="OrthoDB" id="5373766at2759"/>
<keyword evidence="1" id="KW-0472">Membrane</keyword>
<evidence type="ECO:0000313" key="3">
    <source>
        <dbReference type="Proteomes" id="UP000663699"/>
    </source>
</evidence>
<feature type="transmembrane region" description="Helical" evidence="1">
    <location>
        <begin position="39"/>
        <end position="58"/>
    </location>
</feature>
<protein>
    <submittedName>
        <fullName evidence="2">Uncharacterized protein</fullName>
    </submittedName>
</protein>
<keyword evidence="3" id="KW-1185">Reference proteome</keyword>
<name>A0A899G283_9ASCO</name>
<dbReference type="Proteomes" id="UP000663699">
    <property type="component" value="Chromosome 7"/>
</dbReference>
<proteinExistence type="predicted"/>
<dbReference type="AlphaFoldDB" id="A0A899G283"/>
<reference evidence="2" key="1">
    <citation type="submission" date="2020-06" db="EMBL/GenBank/DDBJ databases">
        <title>Genomes of multiple members of Pneumocystis genus reveal paths to human pathogen Pneumocystis jirovecii.</title>
        <authorList>
            <person name="Cisse O.H."/>
            <person name="Ma L."/>
            <person name="Dekker J."/>
            <person name="Khil P."/>
            <person name="Jo J."/>
            <person name="Brenchley J."/>
            <person name="Blair R."/>
            <person name="Pahar B."/>
            <person name="Chabe M."/>
            <person name="Van Rompay K.A."/>
            <person name="Keesler R."/>
            <person name="Sukura A."/>
            <person name="Hirsch V."/>
            <person name="Kutty G."/>
            <person name="Liu Y."/>
            <person name="Peng L."/>
            <person name="Chen J."/>
            <person name="Song J."/>
            <person name="Weissenbacher-Lang C."/>
            <person name="Xu J."/>
            <person name="Upham N.S."/>
            <person name="Stajich J.E."/>
            <person name="Cuomo C.A."/>
            <person name="Cushion M.T."/>
            <person name="Kovacs J.A."/>
        </authorList>
    </citation>
    <scope>NUCLEOTIDE SEQUENCE</scope>
    <source>
        <strain evidence="2">2A</strain>
    </source>
</reference>
<sequence>MEQPIFYYFMMIQWILHSIWLLLQTTYSSPPNWLFLDPYLSPSIKSYLAILSRFYLVYKTCIRDICLIIFILGSVAAWNQLFSHS</sequence>
<keyword evidence="1" id="KW-1133">Transmembrane helix</keyword>
<keyword evidence="1" id="KW-0812">Transmembrane</keyword>
<gene>
    <name evidence="2" type="ORF">MERGE_002892</name>
</gene>
<evidence type="ECO:0000256" key="1">
    <source>
        <dbReference type="SAM" id="Phobius"/>
    </source>
</evidence>
<feature type="transmembrane region" description="Helical" evidence="1">
    <location>
        <begin position="7"/>
        <end position="27"/>
    </location>
</feature>
<accession>A0A899G283</accession>